<dbReference type="Pfam" id="PF00512">
    <property type="entry name" value="HisKA"/>
    <property type="match status" value="1"/>
</dbReference>
<dbReference type="Pfam" id="PF02518">
    <property type="entry name" value="HATPase_c"/>
    <property type="match status" value="1"/>
</dbReference>
<dbReference type="PROSITE" id="PS50113">
    <property type="entry name" value="PAC"/>
    <property type="match status" value="1"/>
</dbReference>
<dbReference type="CDD" id="cd16922">
    <property type="entry name" value="HATPase_EvgS-ArcB-TorS-like"/>
    <property type="match status" value="1"/>
</dbReference>
<evidence type="ECO:0000256" key="4">
    <source>
        <dbReference type="ARBA" id="ARBA00022679"/>
    </source>
</evidence>
<dbReference type="InterPro" id="IPR000700">
    <property type="entry name" value="PAS-assoc_C"/>
</dbReference>
<dbReference type="GO" id="GO:0005524">
    <property type="term" value="F:ATP binding"/>
    <property type="evidence" value="ECO:0007669"/>
    <property type="project" value="UniProtKB-KW"/>
</dbReference>
<comment type="subunit">
    <text evidence="9">At low DSF concentrations, interacts with RpfF.</text>
</comment>
<dbReference type="FunFam" id="1.10.287.130:FF:000002">
    <property type="entry name" value="Two-component osmosensing histidine kinase"/>
    <property type="match status" value="1"/>
</dbReference>
<dbReference type="Pfam" id="PF08448">
    <property type="entry name" value="PAS_4"/>
    <property type="match status" value="1"/>
</dbReference>
<keyword evidence="7" id="KW-0067">ATP-binding</keyword>
<dbReference type="PROSITE" id="PS50109">
    <property type="entry name" value="HIS_KIN"/>
    <property type="match status" value="1"/>
</dbReference>
<dbReference type="NCBIfam" id="TIGR00229">
    <property type="entry name" value="sensory_box"/>
    <property type="match status" value="1"/>
</dbReference>
<dbReference type="Gene3D" id="1.10.287.130">
    <property type="match status" value="1"/>
</dbReference>
<dbReference type="InterPro" id="IPR001610">
    <property type="entry name" value="PAC"/>
</dbReference>
<dbReference type="InterPro" id="IPR036890">
    <property type="entry name" value="HATPase_C_sf"/>
</dbReference>
<dbReference type="SMART" id="SM00086">
    <property type="entry name" value="PAC"/>
    <property type="match status" value="1"/>
</dbReference>
<dbReference type="HOGENOM" id="CLU_000445_114_15_0"/>
<evidence type="ECO:0000256" key="6">
    <source>
        <dbReference type="ARBA" id="ARBA00022777"/>
    </source>
</evidence>
<dbReference type="SMART" id="SM00387">
    <property type="entry name" value="HATPase_c"/>
    <property type="match status" value="1"/>
</dbReference>
<sequence>MPMQQDVIQDCLAGGGEMGSLLRSFDWSKTPIGGVDTWSPALGNVVRMLLANRAPLLLWWGPHYIQIYNDALLPILGARHPDAVGQPAADCWSEIWQIIGPLIDTPFQGGPATWRGETGFAIERHGFGDAPRFTIACSPVLDVDAPQGIGGVLATFHEDELPREYRPRRHVGDYRWAIDAAPPWIEPAGELFGSIGSSLALDSTGKKRREEALRESEEKYRRFVDLLPVAMCTCDDQGVITFYNDRASEIWGWSPPIGVRDHRFCDVFPLTWPDGTVLPHDQTPMAQALRDGTPSRNRELVMEQPGGRRIHVLVNIDPIRDAEGRIVGAINVFSDATALKWVEDELHRDKEAAEAANRAKDVFLANVSHEIRTPFGGILGMTELVLETPLTDDQRQCLTTVQSASVSLLGLIDGLLDYSKIEAGKLELDPAEFSLRAVLSETMRTLLARADEKGLELVCDVPPGVPDALVGDAGRLRQVLLNLVGNAIKFTKRGQVKVRVEPCVDGREPVGESETVLKFAVTDTGIGIPPDGQERIFQAFEQEDGSTTRQYGGTGLGLTIAAGLVGLMGGTIHVQSEPGLGSTFAFTARFGPRSMEPLQDVENPPNGGPSRLGETASALTKAPLRILVAEDSEFNSRHLVRLLGRRGHLVRLANDGRETLAMLGIEGQGASHEKPLAADFDLLLLDLYMPNLDGFQVIQAIRERERNDVGHLPVIALTARAGQEDRDHCLAAGMDAYISKPIRADELFAAIDRMVAANGTHCDDRSPS</sequence>
<dbReference type="eggNOG" id="COG0784">
    <property type="taxonomic scope" value="Bacteria"/>
</dbReference>
<dbReference type="Gene3D" id="3.30.565.10">
    <property type="entry name" value="Histidine kinase-like ATPase, C-terminal domain"/>
    <property type="match status" value="1"/>
</dbReference>
<protein>
    <recommendedName>
        <fullName evidence="10">Sensory/regulatory protein RpfC</fullName>
        <ecNumber evidence="2">2.7.13.3</ecNumber>
    </recommendedName>
</protein>
<keyword evidence="8" id="KW-0902">Two-component regulatory system</keyword>
<dbReference type="Proteomes" id="UP000010798">
    <property type="component" value="Chromosome"/>
</dbReference>
<dbReference type="Gene3D" id="3.40.50.2300">
    <property type="match status" value="1"/>
</dbReference>
<dbReference type="CDD" id="cd00082">
    <property type="entry name" value="HisKA"/>
    <property type="match status" value="1"/>
</dbReference>
<dbReference type="InterPro" id="IPR003661">
    <property type="entry name" value="HisK_dim/P_dom"/>
</dbReference>
<evidence type="ECO:0000259" key="14">
    <source>
        <dbReference type="PROSITE" id="PS50112"/>
    </source>
</evidence>
<feature type="domain" description="PAC" evidence="15">
    <location>
        <begin position="296"/>
        <end position="348"/>
    </location>
</feature>
<keyword evidence="3 11" id="KW-0597">Phosphoprotein</keyword>
<dbReference type="EC" id="2.7.13.3" evidence="2"/>
<dbReference type="STRING" id="886293.Sinac_2731"/>
<dbReference type="InterPro" id="IPR003594">
    <property type="entry name" value="HATPase_dom"/>
</dbReference>
<name>L0DCR0_SINAD</name>
<evidence type="ECO:0000256" key="11">
    <source>
        <dbReference type="PROSITE-ProRule" id="PRU00169"/>
    </source>
</evidence>
<evidence type="ECO:0000256" key="7">
    <source>
        <dbReference type="ARBA" id="ARBA00022840"/>
    </source>
</evidence>
<keyword evidence="4" id="KW-0808">Transferase</keyword>
<dbReference type="InterPro" id="IPR000014">
    <property type="entry name" value="PAS"/>
</dbReference>
<proteinExistence type="predicted"/>
<evidence type="ECO:0000256" key="5">
    <source>
        <dbReference type="ARBA" id="ARBA00022741"/>
    </source>
</evidence>
<feature type="domain" description="Histidine kinase" evidence="12">
    <location>
        <begin position="366"/>
        <end position="592"/>
    </location>
</feature>
<evidence type="ECO:0000313" key="16">
    <source>
        <dbReference type="EMBL" id="AGA27027.1"/>
    </source>
</evidence>
<evidence type="ECO:0000259" key="15">
    <source>
        <dbReference type="PROSITE" id="PS50113"/>
    </source>
</evidence>
<comment type="catalytic activity">
    <reaction evidence="1">
        <text>ATP + protein L-histidine = ADP + protein N-phospho-L-histidine.</text>
        <dbReference type="EC" id="2.7.13.3"/>
    </reaction>
</comment>
<dbReference type="InterPro" id="IPR001789">
    <property type="entry name" value="Sig_transdc_resp-reg_receiver"/>
</dbReference>
<dbReference type="SMART" id="SM00091">
    <property type="entry name" value="PAS"/>
    <property type="match status" value="1"/>
</dbReference>
<evidence type="ECO:0000256" key="8">
    <source>
        <dbReference type="ARBA" id="ARBA00023012"/>
    </source>
</evidence>
<dbReference type="CDD" id="cd17546">
    <property type="entry name" value="REC_hyHK_CKI1_RcsC-like"/>
    <property type="match status" value="1"/>
</dbReference>
<evidence type="ECO:0000313" key="17">
    <source>
        <dbReference type="Proteomes" id="UP000010798"/>
    </source>
</evidence>
<dbReference type="SUPFAM" id="SSF55874">
    <property type="entry name" value="ATPase domain of HSP90 chaperone/DNA topoisomerase II/histidine kinase"/>
    <property type="match status" value="1"/>
</dbReference>
<gene>
    <name evidence="16" type="ordered locus">Sinac_2731</name>
</gene>
<dbReference type="PANTHER" id="PTHR45339">
    <property type="entry name" value="HYBRID SIGNAL TRANSDUCTION HISTIDINE KINASE J"/>
    <property type="match status" value="1"/>
</dbReference>
<dbReference type="InterPro" id="IPR011006">
    <property type="entry name" value="CheY-like_superfamily"/>
</dbReference>
<dbReference type="SUPFAM" id="SSF47384">
    <property type="entry name" value="Homodimeric domain of signal transducing histidine kinase"/>
    <property type="match status" value="1"/>
</dbReference>
<dbReference type="eggNOG" id="COG2205">
    <property type="taxonomic scope" value="Bacteria"/>
</dbReference>
<keyword evidence="5" id="KW-0547">Nucleotide-binding</keyword>
<dbReference type="InterPro" id="IPR004358">
    <property type="entry name" value="Sig_transdc_His_kin-like_C"/>
</dbReference>
<organism evidence="16 17">
    <name type="scientific">Singulisphaera acidiphila (strain ATCC BAA-1392 / DSM 18658 / VKM B-2454 / MOB10)</name>
    <dbReference type="NCBI Taxonomy" id="886293"/>
    <lineage>
        <taxon>Bacteria</taxon>
        <taxon>Pseudomonadati</taxon>
        <taxon>Planctomycetota</taxon>
        <taxon>Planctomycetia</taxon>
        <taxon>Isosphaerales</taxon>
        <taxon>Isosphaeraceae</taxon>
        <taxon>Singulisphaera</taxon>
    </lineage>
</organism>
<dbReference type="PROSITE" id="PS50112">
    <property type="entry name" value="PAS"/>
    <property type="match status" value="1"/>
</dbReference>
<dbReference type="SMART" id="SM00388">
    <property type="entry name" value="HisKA"/>
    <property type="match status" value="1"/>
</dbReference>
<dbReference type="Pfam" id="PF00072">
    <property type="entry name" value="Response_reg"/>
    <property type="match status" value="1"/>
</dbReference>
<feature type="domain" description="PAS" evidence="14">
    <location>
        <begin position="216"/>
        <end position="255"/>
    </location>
</feature>
<dbReference type="InterPro" id="IPR013656">
    <property type="entry name" value="PAS_4"/>
</dbReference>
<dbReference type="SUPFAM" id="SSF55785">
    <property type="entry name" value="PYP-like sensor domain (PAS domain)"/>
    <property type="match status" value="1"/>
</dbReference>
<dbReference type="EMBL" id="CP003364">
    <property type="protein sequence ID" value="AGA27027.1"/>
    <property type="molecule type" value="Genomic_DNA"/>
</dbReference>
<dbReference type="AlphaFoldDB" id="L0DCR0"/>
<dbReference type="KEGG" id="saci:Sinac_2731"/>
<feature type="domain" description="Response regulatory" evidence="13">
    <location>
        <begin position="625"/>
        <end position="755"/>
    </location>
</feature>
<dbReference type="FunFam" id="3.30.565.10:FF:000010">
    <property type="entry name" value="Sensor histidine kinase RcsC"/>
    <property type="match status" value="1"/>
</dbReference>
<evidence type="ECO:0000256" key="10">
    <source>
        <dbReference type="ARBA" id="ARBA00068150"/>
    </source>
</evidence>
<dbReference type="PROSITE" id="PS50110">
    <property type="entry name" value="RESPONSE_REGULATORY"/>
    <property type="match status" value="1"/>
</dbReference>
<dbReference type="SMART" id="SM00448">
    <property type="entry name" value="REC"/>
    <property type="match status" value="1"/>
</dbReference>
<dbReference type="SUPFAM" id="SSF52172">
    <property type="entry name" value="CheY-like"/>
    <property type="match status" value="1"/>
</dbReference>
<evidence type="ECO:0000256" key="3">
    <source>
        <dbReference type="ARBA" id="ARBA00022553"/>
    </source>
</evidence>
<evidence type="ECO:0000256" key="1">
    <source>
        <dbReference type="ARBA" id="ARBA00000085"/>
    </source>
</evidence>
<dbReference type="InterPro" id="IPR035965">
    <property type="entry name" value="PAS-like_dom_sf"/>
</dbReference>
<keyword evidence="17" id="KW-1185">Reference proteome</keyword>
<feature type="modified residue" description="4-aspartylphosphate" evidence="11">
    <location>
        <position position="686"/>
    </location>
</feature>
<evidence type="ECO:0000259" key="13">
    <source>
        <dbReference type="PROSITE" id="PS50110"/>
    </source>
</evidence>
<dbReference type="CDD" id="cd00130">
    <property type="entry name" value="PAS"/>
    <property type="match status" value="1"/>
</dbReference>
<dbReference type="PRINTS" id="PR00344">
    <property type="entry name" value="BCTRLSENSOR"/>
</dbReference>
<keyword evidence="6" id="KW-0418">Kinase</keyword>
<reference evidence="16 17" key="1">
    <citation type="submission" date="2012-02" db="EMBL/GenBank/DDBJ databases">
        <title>Complete sequence of chromosome of Singulisphaera acidiphila DSM 18658.</title>
        <authorList>
            <consortium name="US DOE Joint Genome Institute (JGI-PGF)"/>
            <person name="Lucas S."/>
            <person name="Copeland A."/>
            <person name="Lapidus A."/>
            <person name="Glavina del Rio T."/>
            <person name="Dalin E."/>
            <person name="Tice H."/>
            <person name="Bruce D."/>
            <person name="Goodwin L."/>
            <person name="Pitluck S."/>
            <person name="Peters L."/>
            <person name="Ovchinnikova G."/>
            <person name="Chertkov O."/>
            <person name="Kyrpides N."/>
            <person name="Mavromatis K."/>
            <person name="Ivanova N."/>
            <person name="Brettin T."/>
            <person name="Detter J.C."/>
            <person name="Han C."/>
            <person name="Larimer F."/>
            <person name="Land M."/>
            <person name="Hauser L."/>
            <person name="Markowitz V."/>
            <person name="Cheng J.-F."/>
            <person name="Hugenholtz P."/>
            <person name="Woyke T."/>
            <person name="Wu D."/>
            <person name="Tindall B."/>
            <person name="Pomrenke H."/>
            <person name="Brambilla E."/>
            <person name="Klenk H.-P."/>
            <person name="Eisen J.A."/>
        </authorList>
    </citation>
    <scope>NUCLEOTIDE SEQUENCE [LARGE SCALE GENOMIC DNA]</scope>
    <source>
        <strain evidence="17">ATCC BAA-1392 / DSM 18658 / VKM B-2454 / MOB10</strain>
    </source>
</reference>
<dbReference type="Gene3D" id="3.30.450.20">
    <property type="entry name" value="PAS domain"/>
    <property type="match status" value="1"/>
</dbReference>
<accession>L0DCR0</accession>
<dbReference type="InterPro" id="IPR036097">
    <property type="entry name" value="HisK_dim/P_sf"/>
</dbReference>
<evidence type="ECO:0000256" key="9">
    <source>
        <dbReference type="ARBA" id="ARBA00064003"/>
    </source>
</evidence>
<dbReference type="RefSeq" id="WP_015246179.1">
    <property type="nucleotide sequence ID" value="NC_019892.1"/>
</dbReference>
<evidence type="ECO:0000259" key="12">
    <source>
        <dbReference type="PROSITE" id="PS50109"/>
    </source>
</evidence>
<dbReference type="InterPro" id="IPR005467">
    <property type="entry name" value="His_kinase_dom"/>
</dbReference>
<dbReference type="GO" id="GO:0000155">
    <property type="term" value="F:phosphorelay sensor kinase activity"/>
    <property type="evidence" value="ECO:0007669"/>
    <property type="project" value="InterPro"/>
</dbReference>
<evidence type="ECO:0000256" key="2">
    <source>
        <dbReference type="ARBA" id="ARBA00012438"/>
    </source>
</evidence>
<dbReference type="PANTHER" id="PTHR45339:SF1">
    <property type="entry name" value="HYBRID SIGNAL TRANSDUCTION HISTIDINE KINASE J"/>
    <property type="match status" value="1"/>
</dbReference>